<name>A0A386ZKB7_9NOCA</name>
<gene>
    <name evidence="3" type="ORF">D7D52_28185</name>
</gene>
<feature type="compositionally biased region" description="Low complexity" evidence="1">
    <location>
        <begin position="351"/>
        <end position="363"/>
    </location>
</feature>
<dbReference type="KEGG" id="nyu:D7D52_28185"/>
<evidence type="ECO:0000256" key="2">
    <source>
        <dbReference type="SAM" id="Phobius"/>
    </source>
</evidence>
<sequence length="369" mass="39845">MYLRGGDGLRSAQAAPVQQPIADEWRDPRVRFGAVAGPDRYSDRLGVALLVYRSLLREANLPALVDGRWFMRSELAPGLDPGVRALIERAFDDPSATEARPSAAEWRAAVLAAPAPPPVPVFSPPRPPEPQRRSGALAAAIIAGAVVAIVTTVLVVRAVQSSDQSAASSTSTYSPYTTTSHSSRPPTTTTPAFDWSSLDSAATDKTPFTALLPQSFRDGKNVNYTLRSSGVMDCITPAMSANVKSILRTYNCAHQVAGPYVDDSNKIMVSVNVLALDTTADADRLYATMKGQTQDWALWCPHDGPGADVCTNDPSRARRSGYSAHQYRYIYESTALYITLSRDPTTDDWTDPAAKAAADQAGPENYWHK</sequence>
<organism evidence="3 4">
    <name type="scientific">Nocardia yunnanensis</name>
    <dbReference type="NCBI Taxonomy" id="2382165"/>
    <lineage>
        <taxon>Bacteria</taxon>
        <taxon>Bacillati</taxon>
        <taxon>Actinomycetota</taxon>
        <taxon>Actinomycetes</taxon>
        <taxon>Mycobacteriales</taxon>
        <taxon>Nocardiaceae</taxon>
        <taxon>Nocardia</taxon>
    </lineage>
</organism>
<feature type="transmembrane region" description="Helical" evidence="2">
    <location>
        <begin position="136"/>
        <end position="159"/>
    </location>
</feature>
<accession>A0A386ZKB7</accession>
<dbReference type="AlphaFoldDB" id="A0A386ZKB7"/>
<feature type="region of interest" description="Disordered" evidence="1">
    <location>
        <begin position="350"/>
        <end position="369"/>
    </location>
</feature>
<feature type="region of interest" description="Disordered" evidence="1">
    <location>
        <begin position="166"/>
        <end position="195"/>
    </location>
</feature>
<dbReference type="EMBL" id="CP032568">
    <property type="protein sequence ID" value="AYF77045.1"/>
    <property type="molecule type" value="Genomic_DNA"/>
</dbReference>
<dbReference type="OrthoDB" id="3700382at2"/>
<evidence type="ECO:0000256" key="1">
    <source>
        <dbReference type="SAM" id="MobiDB-lite"/>
    </source>
</evidence>
<keyword evidence="2" id="KW-0472">Membrane</keyword>
<proteinExistence type="predicted"/>
<reference evidence="3 4" key="1">
    <citation type="submission" date="2018-09" db="EMBL/GenBank/DDBJ databases">
        <title>Nocardia yunnanensis sp. nov., an actinomycete isolated from a soil sample.</title>
        <authorList>
            <person name="Zhang J."/>
        </authorList>
    </citation>
    <scope>NUCLEOTIDE SEQUENCE [LARGE SCALE GENOMIC DNA]</scope>
    <source>
        <strain evidence="3 4">CFHS0054</strain>
    </source>
</reference>
<protein>
    <submittedName>
        <fullName evidence="3">Uncharacterized protein</fullName>
    </submittedName>
</protein>
<feature type="compositionally biased region" description="Low complexity" evidence="1">
    <location>
        <begin position="166"/>
        <end position="191"/>
    </location>
</feature>
<keyword evidence="2" id="KW-1133">Transmembrane helix</keyword>
<feature type="region of interest" description="Disordered" evidence="1">
    <location>
        <begin position="1"/>
        <end position="20"/>
    </location>
</feature>
<dbReference type="Proteomes" id="UP000267164">
    <property type="component" value="Chromosome"/>
</dbReference>
<keyword evidence="2" id="KW-0812">Transmembrane</keyword>
<evidence type="ECO:0000313" key="4">
    <source>
        <dbReference type="Proteomes" id="UP000267164"/>
    </source>
</evidence>
<evidence type="ECO:0000313" key="3">
    <source>
        <dbReference type="EMBL" id="AYF77045.1"/>
    </source>
</evidence>
<dbReference type="RefSeq" id="WP_120741161.1">
    <property type="nucleotide sequence ID" value="NZ_CP032568.1"/>
</dbReference>
<keyword evidence="4" id="KW-1185">Reference proteome</keyword>